<sequence>MDKNLETFDSKLGDMFPGCKDIIAEIKDFEVIKSFLYKLIDGDTGLNLTFSTGEISRKPHQLLQDNGHLMVLDREAKVVHRFRPPLKMLVTRFPEHPRHSFVRIGYTGAEPCDARKVKLPAGGQGGELIISVKNKTADGGFVLYPLGSLLYDPRIQKQVWDLAGSGRESQLFAEIVVVEDEGSDNSKKGVKLVPYTSEDASLWEKWQKNIDTSIFETTIGPRNFTAGKRQGEEYHLYMIEYAGKKVGAAWVEQILPRISSAELGILIGEPQFWGLGIGTQAMQAMMEIAKSKLGLKFLWISVREANTRALTCYKKCGFVIKKKMPVINKSDGSYQIWVTMERML</sequence>
<reference evidence="3" key="1">
    <citation type="submission" date="2018-02" db="EMBL/GenBank/DDBJ databases">
        <title>Genome sequence of Desulfocucumis palustris strain NAW-5.</title>
        <authorList>
            <person name="Watanabe M."/>
            <person name="Kojima H."/>
            <person name="Fukui M."/>
        </authorList>
    </citation>
    <scope>NUCLEOTIDE SEQUENCE [LARGE SCALE GENOMIC DNA]</scope>
    <source>
        <strain evidence="3">NAW-5</strain>
    </source>
</reference>
<feature type="domain" description="N-acetyltransferase" evidence="1">
    <location>
        <begin position="190"/>
        <end position="344"/>
    </location>
</feature>
<dbReference type="Pfam" id="PF13302">
    <property type="entry name" value="Acetyltransf_3"/>
    <property type="match status" value="1"/>
</dbReference>
<evidence type="ECO:0000259" key="1">
    <source>
        <dbReference type="PROSITE" id="PS51186"/>
    </source>
</evidence>
<proteinExistence type="predicted"/>
<dbReference type="RefSeq" id="WP_104371367.1">
    <property type="nucleotide sequence ID" value="NZ_BFAV01000071.1"/>
</dbReference>
<protein>
    <recommendedName>
        <fullName evidence="1">N-acetyltransferase domain-containing protein</fullName>
    </recommendedName>
</protein>
<dbReference type="PROSITE" id="PS51186">
    <property type="entry name" value="GNAT"/>
    <property type="match status" value="1"/>
</dbReference>
<dbReference type="Proteomes" id="UP000239549">
    <property type="component" value="Unassembled WGS sequence"/>
</dbReference>
<dbReference type="CDD" id="cd04301">
    <property type="entry name" value="NAT_SF"/>
    <property type="match status" value="1"/>
</dbReference>
<dbReference type="PANTHER" id="PTHR43415">
    <property type="entry name" value="SPERMIDINE N(1)-ACETYLTRANSFERASE"/>
    <property type="match status" value="1"/>
</dbReference>
<dbReference type="GO" id="GO:0016747">
    <property type="term" value="F:acyltransferase activity, transferring groups other than amino-acyl groups"/>
    <property type="evidence" value="ECO:0007669"/>
    <property type="project" value="InterPro"/>
</dbReference>
<dbReference type="PANTHER" id="PTHR43415:SF3">
    <property type="entry name" value="GNAT-FAMILY ACETYLTRANSFERASE"/>
    <property type="match status" value="1"/>
</dbReference>
<gene>
    <name evidence="2" type="ORF">DCCM_1994</name>
</gene>
<keyword evidence="3" id="KW-1185">Reference proteome</keyword>
<dbReference type="InterPro" id="IPR016181">
    <property type="entry name" value="Acyl_CoA_acyltransferase"/>
</dbReference>
<name>A0A2L2X9G4_9FIRM</name>
<evidence type="ECO:0000313" key="3">
    <source>
        <dbReference type="Proteomes" id="UP000239549"/>
    </source>
</evidence>
<comment type="caution">
    <text evidence="2">The sequence shown here is derived from an EMBL/GenBank/DDBJ whole genome shotgun (WGS) entry which is preliminary data.</text>
</comment>
<evidence type="ECO:0000313" key="2">
    <source>
        <dbReference type="EMBL" id="GBF32897.1"/>
    </source>
</evidence>
<organism evidence="2 3">
    <name type="scientific">Desulfocucumis palustris</name>
    <dbReference type="NCBI Taxonomy" id="1898651"/>
    <lineage>
        <taxon>Bacteria</taxon>
        <taxon>Bacillati</taxon>
        <taxon>Bacillota</taxon>
        <taxon>Clostridia</taxon>
        <taxon>Eubacteriales</taxon>
        <taxon>Desulfocucumaceae</taxon>
        <taxon>Desulfocucumis</taxon>
    </lineage>
</organism>
<dbReference type="OrthoDB" id="9795206at2"/>
<dbReference type="Gene3D" id="3.40.630.30">
    <property type="match status" value="1"/>
</dbReference>
<accession>A0A2L2X9G4</accession>
<dbReference type="EMBL" id="BFAV01000071">
    <property type="protein sequence ID" value="GBF32897.1"/>
    <property type="molecule type" value="Genomic_DNA"/>
</dbReference>
<dbReference type="AlphaFoldDB" id="A0A2L2X9G4"/>
<dbReference type="SUPFAM" id="SSF55729">
    <property type="entry name" value="Acyl-CoA N-acyltransferases (Nat)"/>
    <property type="match status" value="1"/>
</dbReference>
<dbReference type="InterPro" id="IPR000182">
    <property type="entry name" value="GNAT_dom"/>
</dbReference>